<dbReference type="Proteomes" id="UP000267798">
    <property type="component" value="Unassembled WGS sequence"/>
</dbReference>
<evidence type="ECO:0000256" key="1">
    <source>
        <dbReference type="SAM" id="Coils"/>
    </source>
</evidence>
<comment type="caution">
    <text evidence="3">The sequence shown here is derived from an EMBL/GenBank/DDBJ whole genome shotgun (WGS) entry which is preliminary data.</text>
</comment>
<dbReference type="Pfam" id="PF01882">
    <property type="entry name" value="DUF58"/>
    <property type="match status" value="1"/>
</dbReference>
<dbReference type="PANTHER" id="PTHR33608">
    <property type="entry name" value="BLL2464 PROTEIN"/>
    <property type="match status" value="1"/>
</dbReference>
<evidence type="ECO:0000313" key="3">
    <source>
        <dbReference type="EMBL" id="RJX40697.1"/>
    </source>
</evidence>
<proteinExistence type="predicted"/>
<organism evidence="3 4">
    <name type="scientific">Paenibacillus pinisoli</name>
    <dbReference type="NCBI Taxonomy" id="1276110"/>
    <lineage>
        <taxon>Bacteria</taxon>
        <taxon>Bacillati</taxon>
        <taxon>Bacillota</taxon>
        <taxon>Bacilli</taxon>
        <taxon>Bacillales</taxon>
        <taxon>Paenibacillaceae</taxon>
        <taxon>Paenibacillus</taxon>
    </lineage>
</organism>
<protein>
    <submittedName>
        <fullName evidence="3">DUF58 domain-containing protein</fullName>
    </submittedName>
</protein>
<sequence>MSREALQGQMSGAGNGSMSSEEAFKLLFPDPGLLAEVERLRLAGGNRRRGTMAGKRRSSVLGGSQEFADYRPYVPGDDIRRLDWNVYGRTGRAYIRQYWDEQELHAAMYVDVSPSMSFSGGAPYTKLQYALRLASLISYAALSGEDKVEVRLFNQSRIIGSLPAMHGRASFMKLYRFMAERYHESGRPPDEVQAAERVDQFLEMGASAPVSDLSLPFRLPGALPRCSGFSWLFTDAMFERGIEETLLTLAAAGQGVVLVQLLSPEELRPAWTGELNLIDSELATGKEVAVSERLLKQYREEVAHYRERLRMICSERGAEYAFVDTGRPVQDAIRELAAAPGILTR</sequence>
<keyword evidence="4" id="KW-1185">Reference proteome</keyword>
<evidence type="ECO:0000259" key="2">
    <source>
        <dbReference type="Pfam" id="PF01882"/>
    </source>
</evidence>
<keyword evidence="1" id="KW-0175">Coiled coil</keyword>
<dbReference type="InterPro" id="IPR002881">
    <property type="entry name" value="DUF58"/>
</dbReference>
<reference evidence="3 4" key="1">
    <citation type="submission" date="2018-09" db="EMBL/GenBank/DDBJ databases">
        <title>Paenibacillus aracenensis nov. sp. isolated from a cave in southern Spain.</title>
        <authorList>
            <person name="Jurado V."/>
            <person name="Gutierrez-Patricio S."/>
            <person name="Gonzalez-Pimentel J.L."/>
            <person name="Miller A.Z."/>
            <person name="Laiz L."/>
            <person name="Saiz-Jimenez C."/>
        </authorList>
    </citation>
    <scope>NUCLEOTIDE SEQUENCE [LARGE SCALE GENOMIC DNA]</scope>
    <source>
        <strain evidence="3 4">JCM 19203</strain>
    </source>
</reference>
<dbReference type="RefSeq" id="WP_120106529.1">
    <property type="nucleotide sequence ID" value="NZ_QXQB01000001.1"/>
</dbReference>
<dbReference type="PANTHER" id="PTHR33608:SF7">
    <property type="entry name" value="DUF58 DOMAIN-CONTAINING PROTEIN"/>
    <property type="match status" value="1"/>
</dbReference>
<dbReference type="OrthoDB" id="9776116at2"/>
<dbReference type="EMBL" id="QXQB01000001">
    <property type="protein sequence ID" value="RJX40697.1"/>
    <property type="molecule type" value="Genomic_DNA"/>
</dbReference>
<dbReference type="AlphaFoldDB" id="A0A3A6PHP7"/>
<evidence type="ECO:0000313" key="4">
    <source>
        <dbReference type="Proteomes" id="UP000267798"/>
    </source>
</evidence>
<feature type="domain" description="DUF58" evidence="2">
    <location>
        <begin position="69"/>
        <end position="306"/>
    </location>
</feature>
<accession>A0A3A6PHP7</accession>
<feature type="coiled-coil region" evidence="1">
    <location>
        <begin position="288"/>
        <end position="315"/>
    </location>
</feature>
<gene>
    <name evidence="3" type="ORF">D3P09_01375</name>
</gene>
<name>A0A3A6PHP7_9BACL</name>